<organism evidence="1 2">
    <name type="scientific">Schistosoma japonicum</name>
    <name type="common">Blood fluke</name>
    <dbReference type="NCBI Taxonomy" id="6182"/>
    <lineage>
        <taxon>Eukaryota</taxon>
        <taxon>Metazoa</taxon>
        <taxon>Spiralia</taxon>
        <taxon>Lophotrochozoa</taxon>
        <taxon>Platyhelminthes</taxon>
        <taxon>Trematoda</taxon>
        <taxon>Digenea</taxon>
        <taxon>Strigeidida</taxon>
        <taxon>Schistosomatoidea</taxon>
        <taxon>Schistosomatidae</taxon>
        <taxon>Schistosoma</taxon>
    </lineage>
</organism>
<comment type="caution">
    <text evidence="1">The sequence shown here is derived from an EMBL/GenBank/DDBJ whole genome shotgun (WGS) entry which is preliminary data.</text>
</comment>
<evidence type="ECO:0000313" key="2">
    <source>
        <dbReference type="Proteomes" id="UP000311919"/>
    </source>
</evidence>
<reference evidence="1 2" key="1">
    <citation type="submission" date="2019-03" db="EMBL/GenBank/DDBJ databases">
        <title>An improved genome assembly of the fluke Schistosoma japonicum.</title>
        <authorList>
            <person name="Hu W."/>
            <person name="Luo F."/>
            <person name="Yin M."/>
            <person name="Mo X."/>
            <person name="Sun C."/>
            <person name="Wu Q."/>
            <person name="Zhu B."/>
            <person name="Xiang M."/>
            <person name="Wang J."/>
            <person name="Wang Y."/>
            <person name="Zhang T."/>
            <person name="Xu B."/>
            <person name="Zheng H."/>
            <person name="Feng Z."/>
        </authorList>
    </citation>
    <scope>NUCLEOTIDE SEQUENCE [LARGE SCALE GENOMIC DNA]</scope>
    <source>
        <strain evidence="1">HuSjv2</strain>
        <tissue evidence="1">Worms</tissue>
    </source>
</reference>
<proteinExistence type="predicted"/>
<sequence>MAIRTCCCLGLPFESCYYGKKGSFQVQVSSKRENCVPTEAQKEERRTQELNDGGALRCGRQVMKLLHINSECKVGERKAFLFNFRCCFSTFESQLAAEEAMWRAANALSGEVAQPKAHKGDGTKATGAVEGNGDAGKGAVSWVCVNHRSVFLGTGTSTDLVGAGRVNCVLAVI</sequence>
<dbReference type="AlphaFoldDB" id="A0A4Z2CKC4"/>
<protein>
    <submittedName>
        <fullName evidence="1">Uncharacterized protein</fullName>
    </submittedName>
</protein>
<keyword evidence="2" id="KW-1185">Reference proteome</keyword>
<dbReference type="Proteomes" id="UP000311919">
    <property type="component" value="Unassembled WGS sequence"/>
</dbReference>
<name>A0A4Z2CKC4_SCHJA</name>
<dbReference type="EMBL" id="SKCS01001049">
    <property type="protein sequence ID" value="TNN04737.1"/>
    <property type="molecule type" value="Genomic_DNA"/>
</dbReference>
<gene>
    <name evidence="1" type="ORF">EWB00_000203</name>
</gene>
<evidence type="ECO:0000313" key="1">
    <source>
        <dbReference type="EMBL" id="TNN04737.1"/>
    </source>
</evidence>
<accession>A0A4Z2CKC4</accession>